<reference evidence="2 3" key="1">
    <citation type="submission" date="2019-04" db="EMBL/GenBank/DDBJ databases">
        <title>Step-wise assembly of the neonatal virome modulated by breast feeding.</title>
        <authorList>
            <person name="Liang G."/>
            <person name="Bushman F."/>
        </authorList>
    </citation>
    <scope>NUCLEOTIDE SEQUENCE [LARGE SCALE GENOMIC DNA]</scope>
    <source>
        <strain evidence="2 3">E3754</strain>
    </source>
</reference>
<dbReference type="InterPro" id="IPR002560">
    <property type="entry name" value="Transposase_DDE"/>
</dbReference>
<organism evidence="2 3">
    <name type="scientific">Enterococcus faecalis</name>
    <name type="common">Streptococcus faecalis</name>
    <dbReference type="NCBI Taxonomy" id="1351"/>
    <lineage>
        <taxon>Bacteria</taxon>
        <taxon>Bacillati</taxon>
        <taxon>Bacillota</taxon>
        <taxon>Bacilli</taxon>
        <taxon>Lactobacillales</taxon>
        <taxon>Enterococcaceae</taxon>
        <taxon>Enterococcus</taxon>
    </lineage>
</organism>
<dbReference type="EMBL" id="WVTJ01000039">
    <property type="protein sequence ID" value="MXS53841.1"/>
    <property type="molecule type" value="Genomic_DNA"/>
</dbReference>
<accession>A0AAP6V9R3</accession>
<evidence type="ECO:0000313" key="3">
    <source>
        <dbReference type="Proteomes" id="UP000429730"/>
    </source>
</evidence>
<dbReference type="Pfam" id="PF01610">
    <property type="entry name" value="DDE_Tnp_ISL3"/>
    <property type="match status" value="1"/>
</dbReference>
<dbReference type="PANTHER" id="PTHR33498">
    <property type="entry name" value="TRANSPOSASE FOR INSERTION SEQUENCE ELEMENT IS1557"/>
    <property type="match status" value="1"/>
</dbReference>
<gene>
    <name evidence="2" type="ORF">GTI81_14150</name>
</gene>
<dbReference type="InterPro" id="IPR047951">
    <property type="entry name" value="Transpos_ISL3"/>
</dbReference>
<feature type="domain" description="Transposase IS204/IS1001/IS1096/IS1165 DDE" evidence="1">
    <location>
        <begin position="16"/>
        <end position="149"/>
    </location>
</feature>
<comment type="caution">
    <text evidence="2">The sequence shown here is derived from an EMBL/GenBank/DDBJ whole genome shotgun (WGS) entry which is preliminary data.</text>
</comment>
<sequence>MGETLAPERHYLPSHLCIDEFKSVKNVSDAMSFIFMNAVNHEVIDIVENRQQHYLSDYFMRYSLNARLRVKTVTMDMYSPYIGLIKACFPKADIIIDRFHIVQHLNRALNHVRIQTMNSLRYTRPRDYRKLKKQWKLVLKNEADLNFHDFFTHRLYTGMVSEYVMANYLVELSP</sequence>
<name>A0AAP6V9R3_ENTFL</name>
<evidence type="ECO:0000313" key="2">
    <source>
        <dbReference type="EMBL" id="MXS53841.1"/>
    </source>
</evidence>
<protein>
    <submittedName>
        <fullName evidence="2">ISL3 family transposase</fullName>
    </submittedName>
</protein>
<dbReference type="AlphaFoldDB" id="A0AAP6V9R3"/>
<proteinExistence type="predicted"/>
<dbReference type="Proteomes" id="UP000429730">
    <property type="component" value="Unassembled WGS sequence"/>
</dbReference>
<evidence type="ECO:0000259" key="1">
    <source>
        <dbReference type="Pfam" id="PF01610"/>
    </source>
</evidence>
<dbReference type="PANTHER" id="PTHR33498:SF1">
    <property type="entry name" value="TRANSPOSASE FOR INSERTION SEQUENCE ELEMENT IS1557"/>
    <property type="match status" value="1"/>
</dbReference>